<name>A0A1Y0I4Q0_9GAMM</name>
<keyword evidence="2" id="KW-1185">Reference proteome</keyword>
<protein>
    <submittedName>
        <fullName evidence="1">Uncharacterized protein</fullName>
    </submittedName>
</protein>
<proteinExistence type="predicted"/>
<reference evidence="1 2" key="1">
    <citation type="submission" date="2017-05" db="EMBL/GenBank/DDBJ databases">
        <title>Genomic insights into alkan degradation activity of Oleiphilus messinensis.</title>
        <authorList>
            <person name="Kozyavkin S.A."/>
            <person name="Slesarev A.I."/>
            <person name="Golyshin P.N."/>
            <person name="Korzhenkov A."/>
            <person name="Golyshina O.N."/>
            <person name="Toshchakov S.V."/>
        </authorList>
    </citation>
    <scope>NUCLEOTIDE SEQUENCE [LARGE SCALE GENOMIC DNA]</scope>
    <source>
        <strain evidence="1 2">ME102</strain>
    </source>
</reference>
<accession>A0A1Y0I4Q0</accession>
<sequence>MMVNSWLGRRTGKPKLAAFELLILKFSSKNATFVGSTRLTNDHDTFRRVRYLLIKAIHPQN</sequence>
<evidence type="ECO:0000313" key="2">
    <source>
        <dbReference type="Proteomes" id="UP000196027"/>
    </source>
</evidence>
<dbReference type="EMBL" id="CP021425">
    <property type="protein sequence ID" value="ARU55452.1"/>
    <property type="molecule type" value="Genomic_DNA"/>
</dbReference>
<organism evidence="1 2">
    <name type="scientific">Oleiphilus messinensis</name>
    <dbReference type="NCBI Taxonomy" id="141451"/>
    <lineage>
        <taxon>Bacteria</taxon>
        <taxon>Pseudomonadati</taxon>
        <taxon>Pseudomonadota</taxon>
        <taxon>Gammaproteobacteria</taxon>
        <taxon>Oceanospirillales</taxon>
        <taxon>Oleiphilaceae</taxon>
        <taxon>Oleiphilus</taxon>
    </lineage>
</organism>
<dbReference type="AlphaFoldDB" id="A0A1Y0I4Q0"/>
<dbReference type="Proteomes" id="UP000196027">
    <property type="component" value="Chromosome"/>
</dbReference>
<gene>
    <name evidence="1" type="ORF">OLMES_1375</name>
</gene>
<dbReference type="KEGG" id="ome:OLMES_1375"/>
<evidence type="ECO:0000313" key="1">
    <source>
        <dbReference type="EMBL" id="ARU55452.1"/>
    </source>
</evidence>